<organism evidence="3 4">
    <name type="scientific">Amanita muscaria (strain Koide BX008)</name>
    <dbReference type="NCBI Taxonomy" id="946122"/>
    <lineage>
        <taxon>Eukaryota</taxon>
        <taxon>Fungi</taxon>
        <taxon>Dikarya</taxon>
        <taxon>Basidiomycota</taxon>
        <taxon>Agaricomycotina</taxon>
        <taxon>Agaricomycetes</taxon>
        <taxon>Agaricomycetidae</taxon>
        <taxon>Agaricales</taxon>
        <taxon>Pluteineae</taxon>
        <taxon>Amanitaceae</taxon>
        <taxon>Amanita</taxon>
    </lineage>
</organism>
<feature type="region of interest" description="Disordered" evidence="1">
    <location>
        <begin position="82"/>
        <end position="128"/>
    </location>
</feature>
<dbReference type="Proteomes" id="UP000054549">
    <property type="component" value="Unassembled WGS sequence"/>
</dbReference>
<protein>
    <submittedName>
        <fullName evidence="3">Uncharacterized protein</fullName>
    </submittedName>
</protein>
<gene>
    <name evidence="3" type="ORF">M378DRAFT_199872</name>
</gene>
<sequence length="242" mass="27371">MSSATTTTTVNTSPFFPEPTLFHPPSDPEQASRDLAKDVVVYIIASITGGIILFILLKRYLHLKRTKQPLSHFFPWPWRRSNTTSSPPTRDQSRPYPRMQSRSTDSSPYTLPYASPPPDIHDPGYTDSFDDDPRYPITAVSLHSLYCSLYPSFPSAPYHYMTNQHTTRTRAVNTDEQGRRLDSRWDPDQLGSNSFDTGTGKEALPAYDRFGGPPNYADVEREMDIASRAMADDRAEEGESRD</sequence>
<feature type="region of interest" description="Disordered" evidence="1">
    <location>
        <begin position="172"/>
        <end position="217"/>
    </location>
</feature>
<keyword evidence="2" id="KW-0812">Transmembrane</keyword>
<name>A0A0C2SBK1_AMAMK</name>
<evidence type="ECO:0000256" key="1">
    <source>
        <dbReference type="SAM" id="MobiDB-lite"/>
    </source>
</evidence>
<evidence type="ECO:0000313" key="3">
    <source>
        <dbReference type="EMBL" id="KIL60230.1"/>
    </source>
</evidence>
<proteinExistence type="predicted"/>
<dbReference type="AlphaFoldDB" id="A0A0C2SBK1"/>
<reference evidence="3 4" key="1">
    <citation type="submission" date="2014-04" db="EMBL/GenBank/DDBJ databases">
        <title>Evolutionary Origins and Diversification of the Mycorrhizal Mutualists.</title>
        <authorList>
            <consortium name="DOE Joint Genome Institute"/>
            <consortium name="Mycorrhizal Genomics Consortium"/>
            <person name="Kohler A."/>
            <person name="Kuo A."/>
            <person name="Nagy L.G."/>
            <person name="Floudas D."/>
            <person name="Copeland A."/>
            <person name="Barry K.W."/>
            <person name="Cichocki N."/>
            <person name="Veneault-Fourrey C."/>
            <person name="LaButti K."/>
            <person name="Lindquist E.A."/>
            <person name="Lipzen A."/>
            <person name="Lundell T."/>
            <person name="Morin E."/>
            <person name="Murat C."/>
            <person name="Riley R."/>
            <person name="Ohm R."/>
            <person name="Sun H."/>
            <person name="Tunlid A."/>
            <person name="Henrissat B."/>
            <person name="Grigoriev I.V."/>
            <person name="Hibbett D.S."/>
            <person name="Martin F."/>
        </authorList>
    </citation>
    <scope>NUCLEOTIDE SEQUENCE [LARGE SCALE GENOMIC DNA]</scope>
    <source>
        <strain evidence="3 4">Koide BX008</strain>
    </source>
</reference>
<feature type="compositionally biased region" description="Basic and acidic residues" evidence="1">
    <location>
        <begin position="176"/>
        <end position="187"/>
    </location>
</feature>
<dbReference type="InParanoid" id="A0A0C2SBK1"/>
<dbReference type="EMBL" id="KN818302">
    <property type="protein sequence ID" value="KIL60230.1"/>
    <property type="molecule type" value="Genomic_DNA"/>
</dbReference>
<accession>A0A0C2SBK1</accession>
<keyword evidence="4" id="KW-1185">Reference proteome</keyword>
<dbReference type="OrthoDB" id="2974599at2759"/>
<keyword evidence="2" id="KW-0472">Membrane</keyword>
<feature type="region of interest" description="Disordered" evidence="1">
    <location>
        <begin position="1"/>
        <end position="30"/>
    </location>
</feature>
<keyword evidence="2" id="KW-1133">Transmembrane helix</keyword>
<feature type="compositionally biased region" description="Polar residues" evidence="1">
    <location>
        <begin position="100"/>
        <end position="109"/>
    </location>
</feature>
<evidence type="ECO:0000256" key="2">
    <source>
        <dbReference type="SAM" id="Phobius"/>
    </source>
</evidence>
<evidence type="ECO:0000313" key="4">
    <source>
        <dbReference type="Proteomes" id="UP000054549"/>
    </source>
</evidence>
<dbReference type="HOGENOM" id="CLU_1146938_0_0_1"/>
<feature type="transmembrane region" description="Helical" evidence="2">
    <location>
        <begin position="39"/>
        <end position="57"/>
    </location>
</feature>